<dbReference type="EMBL" id="BAABLP010000003">
    <property type="protein sequence ID" value="GAA4745393.1"/>
    <property type="molecule type" value="Genomic_DNA"/>
</dbReference>
<accession>A0ABP8Z3A4</accession>
<comment type="caution">
    <text evidence="3">The sequence shown here is derived from an EMBL/GenBank/DDBJ whole genome shotgun (WGS) entry which is preliminary data.</text>
</comment>
<evidence type="ECO:0000259" key="1">
    <source>
        <dbReference type="Pfam" id="PF26035"/>
    </source>
</evidence>
<evidence type="ECO:0000313" key="4">
    <source>
        <dbReference type="Proteomes" id="UP001500121"/>
    </source>
</evidence>
<reference evidence="4" key="1">
    <citation type="journal article" date="2019" name="Int. J. Syst. Evol. Microbiol.">
        <title>The Global Catalogue of Microorganisms (GCM) 10K type strain sequencing project: providing services to taxonomists for standard genome sequencing and annotation.</title>
        <authorList>
            <consortium name="The Broad Institute Genomics Platform"/>
            <consortium name="The Broad Institute Genome Sequencing Center for Infectious Disease"/>
            <person name="Wu L."/>
            <person name="Ma J."/>
        </authorList>
    </citation>
    <scope>NUCLEOTIDE SEQUENCE [LARGE SCALE GENOMIC DNA]</scope>
    <source>
        <strain evidence="4">JCM 19015</strain>
    </source>
</reference>
<name>A0ABP8Z3A4_9MICO</name>
<evidence type="ECO:0000259" key="2">
    <source>
        <dbReference type="Pfam" id="PF26572"/>
    </source>
</evidence>
<dbReference type="InterPro" id="IPR058323">
    <property type="entry name" value="DUF8010"/>
</dbReference>
<evidence type="ECO:0000313" key="3">
    <source>
        <dbReference type="EMBL" id="GAA4745393.1"/>
    </source>
</evidence>
<feature type="domain" description="DUF8185" evidence="2">
    <location>
        <begin position="116"/>
        <end position="219"/>
    </location>
</feature>
<protein>
    <submittedName>
        <fullName evidence="3">Uncharacterized protein</fullName>
    </submittedName>
</protein>
<dbReference type="Pfam" id="PF26035">
    <property type="entry name" value="DUF8010"/>
    <property type="match status" value="1"/>
</dbReference>
<sequence>MDRFLTLPDATALADLHTYLSRADRIDRASVRLIAGGGVLAVYTAVLHPGGLLDETPTVLGLRTVRIRVDQVLDAVVPIASLVARLESADPDPEDGTVLIGIPAEVATVTWAGVAPPRAGWQPVDTATAGILEAAAKAGIIEVAELLPADAGEAIVRRVRAEVWGRPIPEVEHVPGGAAFAAHSLGFLGEPEEEIPVFETGPWTRLSAARGHVLVKRRGWSLQSA</sequence>
<gene>
    <name evidence="3" type="ORF">GCM10025783_16420</name>
</gene>
<feature type="domain" description="DUF8010" evidence="1">
    <location>
        <begin position="3"/>
        <end position="101"/>
    </location>
</feature>
<organism evidence="3 4">
    <name type="scientific">Amnibacterium soli</name>
    <dbReference type="NCBI Taxonomy" id="1282736"/>
    <lineage>
        <taxon>Bacteria</taxon>
        <taxon>Bacillati</taxon>
        <taxon>Actinomycetota</taxon>
        <taxon>Actinomycetes</taxon>
        <taxon>Micrococcales</taxon>
        <taxon>Microbacteriaceae</taxon>
        <taxon>Amnibacterium</taxon>
    </lineage>
</organism>
<keyword evidence="4" id="KW-1185">Reference proteome</keyword>
<dbReference type="RefSeq" id="WP_345480623.1">
    <property type="nucleotide sequence ID" value="NZ_BAABLP010000003.1"/>
</dbReference>
<dbReference type="Proteomes" id="UP001500121">
    <property type="component" value="Unassembled WGS sequence"/>
</dbReference>
<dbReference type="InterPro" id="IPR058498">
    <property type="entry name" value="DUF8185"/>
</dbReference>
<dbReference type="Pfam" id="PF26572">
    <property type="entry name" value="DUF8185"/>
    <property type="match status" value="1"/>
</dbReference>
<proteinExistence type="predicted"/>